<dbReference type="Proteomes" id="UP001162156">
    <property type="component" value="Unassembled WGS sequence"/>
</dbReference>
<sequence>MGTWYISLESQLEVVLYSAHIDMQKQNNRYMPQRDVDDCLRYLSYKSDERHSIFALLRC</sequence>
<reference evidence="1" key="1">
    <citation type="journal article" date="2023" name="Insect Mol. Biol.">
        <title>Genome sequencing provides insights into the evolution of gene families encoding plant cell wall-degrading enzymes in longhorned beetles.</title>
        <authorList>
            <person name="Shin N.R."/>
            <person name="Okamura Y."/>
            <person name="Kirsch R."/>
            <person name="Pauchet Y."/>
        </authorList>
    </citation>
    <scope>NUCLEOTIDE SEQUENCE</scope>
    <source>
        <strain evidence="1">RBIC_L_NR</strain>
    </source>
</reference>
<comment type="caution">
    <text evidence="1">The sequence shown here is derived from an EMBL/GenBank/DDBJ whole genome shotgun (WGS) entry which is preliminary data.</text>
</comment>
<keyword evidence="2" id="KW-1185">Reference proteome</keyword>
<dbReference type="EMBL" id="JANEYF010005125">
    <property type="protein sequence ID" value="KAJ8929103.1"/>
    <property type="molecule type" value="Genomic_DNA"/>
</dbReference>
<evidence type="ECO:0000313" key="1">
    <source>
        <dbReference type="EMBL" id="KAJ8929103.1"/>
    </source>
</evidence>
<accession>A0AAV8WRS5</accession>
<evidence type="ECO:0000313" key="2">
    <source>
        <dbReference type="Proteomes" id="UP001162156"/>
    </source>
</evidence>
<protein>
    <submittedName>
        <fullName evidence="1">Uncharacterized protein</fullName>
    </submittedName>
</protein>
<dbReference type="AlphaFoldDB" id="A0AAV8WRS5"/>
<gene>
    <name evidence="1" type="ORF">NQ314_018237</name>
</gene>
<organism evidence="1 2">
    <name type="scientific">Rhamnusium bicolor</name>
    <dbReference type="NCBI Taxonomy" id="1586634"/>
    <lineage>
        <taxon>Eukaryota</taxon>
        <taxon>Metazoa</taxon>
        <taxon>Ecdysozoa</taxon>
        <taxon>Arthropoda</taxon>
        <taxon>Hexapoda</taxon>
        <taxon>Insecta</taxon>
        <taxon>Pterygota</taxon>
        <taxon>Neoptera</taxon>
        <taxon>Endopterygota</taxon>
        <taxon>Coleoptera</taxon>
        <taxon>Polyphaga</taxon>
        <taxon>Cucujiformia</taxon>
        <taxon>Chrysomeloidea</taxon>
        <taxon>Cerambycidae</taxon>
        <taxon>Lepturinae</taxon>
        <taxon>Rhagiini</taxon>
        <taxon>Rhamnusium</taxon>
    </lineage>
</organism>
<proteinExistence type="predicted"/>
<name>A0AAV8WRS5_9CUCU</name>